<accession>A0A382XN72</accession>
<sequence length="56" mass="6615">MPFAKRSGTNSQISSKLREKRKKIIEEERIRILGDALLLFYDKLAENYDLIYPVDK</sequence>
<dbReference type="AlphaFoldDB" id="A0A382XN72"/>
<organism evidence="1">
    <name type="scientific">marine metagenome</name>
    <dbReference type="NCBI Taxonomy" id="408172"/>
    <lineage>
        <taxon>unclassified sequences</taxon>
        <taxon>metagenomes</taxon>
        <taxon>ecological metagenomes</taxon>
    </lineage>
</organism>
<name>A0A382XN72_9ZZZZ</name>
<evidence type="ECO:0000313" key="1">
    <source>
        <dbReference type="EMBL" id="SVD72075.1"/>
    </source>
</evidence>
<reference evidence="1" key="1">
    <citation type="submission" date="2018-05" db="EMBL/GenBank/DDBJ databases">
        <authorList>
            <person name="Lanie J.A."/>
            <person name="Ng W.-L."/>
            <person name="Kazmierczak K.M."/>
            <person name="Andrzejewski T.M."/>
            <person name="Davidsen T.M."/>
            <person name="Wayne K.J."/>
            <person name="Tettelin H."/>
            <person name="Glass J.I."/>
            <person name="Rusch D."/>
            <person name="Podicherti R."/>
            <person name="Tsui H.-C.T."/>
            <person name="Winkler M.E."/>
        </authorList>
    </citation>
    <scope>NUCLEOTIDE SEQUENCE</scope>
</reference>
<gene>
    <name evidence="1" type="ORF">METZ01_LOCUS424929</name>
</gene>
<protein>
    <submittedName>
        <fullName evidence="1">Uncharacterized protein</fullName>
    </submittedName>
</protein>
<dbReference type="EMBL" id="UINC01168838">
    <property type="protein sequence ID" value="SVD72075.1"/>
    <property type="molecule type" value="Genomic_DNA"/>
</dbReference>
<proteinExistence type="predicted"/>
<feature type="non-terminal residue" evidence="1">
    <location>
        <position position="56"/>
    </location>
</feature>